<evidence type="ECO:0000313" key="16">
    <source>
        <dbReference type="Proteomes" id="UP000321638"/>
    </source>
</evidence>
<comment type="caution">
    <text evidence="15">The sequence shown here is derived from an EMBL/GenBank/DDBJ whole genome shotgun (WGS) entry which is preliminary data.</text>
</comment>
<evidence type="ECO:0000256" key="7">
    <source>
        <dbReference type="ARBA" id="ARBA00023146"/>
    </source>
</evidence>
<dbReference type="FunFam" id="3.40.50.620:FF:000003">
    <property type="entry name" value="Leucine--tRNA ligase"/>
    <property type="match status" value="1"/>
</dbReference>
<dbReference type="SUPFAM" id="SSF52374">
    <property type="entry name" value="Nucleotidylyl transferase"/>
    <property type="match status" value="1"/>
</dbReference>
<evidence type="ECO:0000259" key="11">
    <source>
        <dbReference type="Pfam" id="PF00133"/>
    </source>
</evidence>
<dbReference type="Gene3D" id="3.10.20.590">
    <property type="match status" value="1"/>
</dbReference>
<dbReference type="InterPro" id="IPR002302">
    <property type="entry name" value="Leu-tRNA-ligase"/>
</dbReference>
<evidence type="ECO:0000313" key="15">
    <source>
        <dbReference type="EMBL" id="TXL73011.1"/>
    </source>
</evidence>
<feature type="short sequence motif" description="'HIGH' region" evidence="9">
    <location>
        <begin position="53"/>
        <end position="63"/>
    </location>
</feature>
<reference evidence="15 16" key="1">
    <citation type="submission" date="2019-06" db="EMBL/GenBank/DDBJ databases">
        <title>New taxonomy in bacterial strain CC-CFT640, isolated from vineyard.</title>
        <authorList>
            <person name="Lin S.-Y."/>
            <person name="Tsai C.-F."/>
            <person name="Young C.-C."/>
        </authorList>
    </citation>
    <scope>NUCLEOTIDE SEQUENCE [LARGE SCALE GENOMIC DNA]</scope>
    <source>
        <strain evidence="15 16">CC-CFT640</strain>
    </source>
</reference>
<dbReference type="InterPro" id="IPR025709">
    <property type="entry name" value="Leu_tRNA-synth_edit"/>
</dbReference>
<dbReference type="InterPro" id="IPR013155">
    <property type="entry name" value="M/V/L/I-tRNA-synth_anticd-bd"/>
</dbReference>
<dbReference type="GO" id="GO:0005829">
    <property type="term" value="C:cytosol"/>
    <property type="evidence" value="ECO:0007669"/>
    <property type="project" value="TreeGrafter"/>
</dbReference>
<dbReference type="PROSITE" id="PS00178">
    <property type="entry name" value="AA_TRNA_LIGASE_I"/>
    <property type="match status" value="1"/>
</dbReference>
<feature type="domain" description="Leucyl-tRNA synthetase editing" evidence="14">
    <location>
        <begin position="233"/>
        <end position="422"/>
    </location>
</feature>
<keyword evidence="2 9" id="KW-0963">Cytoplasm</keyword>
<dbReference type="Pfam" id="PF09334">
    <property type="entry name" value="tRNA-synt_1g"/>
    <property type="match status" value="1"/>
</dbReference>
<evidence type="ECO:0000256" key="3">
    <source>
        <dbReference type="ARBA" id="ARBA00022598"/>
    </source>
</evidence>
<evidence type="ECO:0000256" key="4">
    <source>
        <dbReference type="ARBA" id="ARBA00022741"/>
    </source>
</evidence>
<dbReference type="SUPFAM" id="SSF50677">
    <property type="entry name" value="ValRS/IleRS/LeuRS editing domain"/>
    <property type="match status" value="1"/>
</dbReference>
<protein>
    <recommendedName>
        <fullName evidence="9">Leucine--tRNA ligase</fullName>
        <ecNumber evidence="9">6.1.1.4</ecNumber>
    </recommendedName>
    <alternativeName>
        <fullName evidence="9">Leucyl-tRNA synthetase</fullName>
        <shortName evidence="9">LeuRS</shortName>
    </alternativeName>
</protein>
<evidence type="ECO:0000259" key="13">
    <source>
        <dbReference type="Pfam" id="PF09334"/>
    </source>
</evidence>
<accession>A0A5C8PH90</accession>
<feature type="domain" description="Methionyl/Valyl/Leucyl/Isoleucyl-tRNA synthetase anticodon-binding" evidence="12">
    <location>
        <begin position="715"/>
        <end position="835"/>
    </location>
</feature>
<proteinExistence type="inferred from homology"/>
<evidence type="ECO:0000256" key="10">
    <source>
        <dbReference type="RuleBase" id="RU363035"/>
    </source>
</evidence>
<name>A0A5C8PH90_9HYPH</name>
<dbReference type="InterPro" id="IPR009008">
    <property type="entry name" value="Val/Leu/Ile-tRNA-synth_edit"/>
</dbReference>
<dbReference type="Gene3D" id="1.10.730.10">
    <property type="entry name" value="Isoleucyl-tRNA Synthetase, Domain 1"/>
    <property type="match status" value="2"/>
</dbReference>
<evidence type="ECO:0000256" key="2">
    <source>
        <dbReference type="ARBA" id="ARBA00022490"/>
    </source>
</evidence>
<dbReference type="GO" id="GO:0002161">
    <property type="term" value="F:aminoacyl-tRNA deacylase activity"/>
    <property type="evidence" value="ECO:0007669"/>
    <property type="project" value="InterPro"/>
</dbReference>
<dbReference type="SUPFAM" id="SSF47323">
    <property type="entry name" value="Anticodon-binding domain of a subclass of class I aminoacyl-tRNA synthetases"/>
    <property type="match status" value="1"/>
</dbReference>
<dbReference type="Pfam" id="PF13603">
    <property type="entry name" value="tRNA-synt_1_2"/>
    <property type="match status" value="1"/>
</dbReference>
<dbReference type="InterPro" id="IPR015413">
    <property type="entry name" value="Methionyl/Leucyl_tRNA_Synth"/>
</dbReference>
<dbReference type="InterPro" id="IPR002300">
    <property type="entry name" value="aa-tRNA-synth_Ia"/>
</dbReference>
<dbReference type="EMBL" id="VDUZ01000028">
    <property type="protein sequence ID" value="TXL73011.1"/>
    <property type="molecule type" value="Genomic_DNA"/>
</dbReference>
<evidence type="ECO:0000259" key="14">
    <source>
        <dbReference type="Pfam" id="PF13603"/>
    </source>
</evidence>
<keyword evidence="7 9" id="KW-0030">Aminoacyl-tRNA synthetase</keyword>
<dbReference type="Pfam" id="PF00133">
    <property type="entry name" value="tRNA-synt_1"/>
    <property type="match status" value="2"/>
</dbReference>
<dbReference type="InterPro" id="IPR001412">
    <property type="entry name" value="aa-tRNA-synth_I_CS"/>
</dbReference>
<dbReference type="InterPro" id="IPR014729">
    <property type="entry name" value="Rossmann-like_a/b/a_fold"/>
</dbReference>
<dbReference type="InterPro" id="IPR009080">
    <property type="entry name" value="tRNAsynth_Ia_anticodon-bd"/>
</dbReference>
<keyword evidence="16" id="KW-1185">Reference proteome</keyword>
<organism evidence="15 16">
    <name type="scientific">Vineibacter terrae</name>
    <dbReference type="NCBI Taxonomy" id="2586908"/>
    <lineage>
        <taxon>Bacteria</taxon>
        <taxon>Pseudomonadati</taxon>
        <taxon>Pseudomonadota</taxon>
        <taxon>Alphaproteobacteria</taxon>
        <taxon>Hyphomicrobiales</taxon>
        <taxon>Vineibacter</taxon>
    </lineage>
</organism>
<keyword evidence="3 9" id="KW-0436">Ligase</keyword>
<evidence type="ECO:0000256" key="1">
    <source>
        <dbReference type="ARBA" id="ARBA00005594"/>
    </source>
</evidence>
<keyword evidence="4 9" id="KW-0547">Nucleotide-binding</keyword>
<feature type="binding site" evidence="9">
    <location>
        <position position="634"/>
    </location>
    <ligand>
        <name>ATP</name>
        <dbReference type="ChEBI" id="CHEBI:30616"/>
    </ligand>
</feature>
<evidence type="ECO:0000256" key="6">
    <source>
        <dbReference type="ARBA" id="ARBA00022917"/>
    </source>
</evidence>
<dbReference type="Pfam" id="PF08264">
    <property type="entry name" value="Anticodon_1"/>
    <property type="match status" value="1"/>
</dbReference>
<dbReference type="EC" id="6.1.1.4" evidence="9"/>
<dbReference type="RefSeq" id="WP_147849267.1">
    <property type="nucleotide sequence ID" value="NZ_VDUZ01000028.1"/>
</dbReference>
<feature type="domain" description="Aminoacyl-tRNA synthetase class Ia" evidence="11">
    <location>
        <begin position="630"/>
        <end position="670"/>
    </location>
</feature>
<feature type="short sequence motif" description="'KMSKS' region" evidence="9">
    <location>
        <begin position="631"/>
        <end position="635"/>
    </location>
</feature>
<evidence type="ECO:0000259" key="12">
    <source>
        <dbReference type="Pfam" id="PF08264"/>
    </source>
</evidence>
<dbReference type="Gene3D" id="2.20.28.290">
    <property type="match status" value="1"/>
</dbReference>
<dbReference type="HAMAP" id="MF_00049_B">
    <property type="entry name" value="Leu_tRNA_synth_B"/>
    <property type="match status" value="1"/>
</dbReference>
<dbReference type="OrthoDB" id="9810365at2"/>
<dbReference type="GO" id="GO:0004823">
    <property type="term" value="F:leucine-tRNA ligase activity"/>
    <property type="evidence" value="ECO:0007669"/>
    <property type="project" value="UniProtKB-UniRule"/>
</dbReference>
<dbReference type="AlphaFoldDB" id="A0A5C8PH90"/>
<sequence>MSQPTSATGRSEPPRYNFRETEAKWQKAWEAAATFKATADQSRPKYYVLEMFPYPSGRIHMGHVRNYTQGDVVARYRRAKGFNVLHPMGWDAFGLPAENAAMEKKVHPKTWTYQNIEAMKAQLKVMGLSLDWSREVATCDPAYYRHQQKMFLDFWKAGLAYRKEAWVNWDPVDNTVLANEQVIDGKGWRTGATVERRKLAQWNLKITHFADELLKRLDTMDRWPEKVRLMQANWIGKSEGARVFFELTGAGVEPGETLEIFTTRPDTLFGASFMAVSPDHPLATRLARHDPALADFIADCRRTGTSAAEIETAEKKGYRTAVSVKHVVKPGETLPVYVANFVLMDYGTGAIFGCPAGDQRDLDFARKYGLPVIPVVLPPGESPADFVIRDVAYVDDGTLYNSGFLNGLPVADAKRSIIRHLEENGVGKGTVQYKLRDWLVSRQRYWGCPIPAIHCESCGVVPVPAQDLPVTLPDDVEFDTPGNPLDRHPTWKHVACPSCGKPARRETDTFDTFIDSSWYFDRFTSARCTTAPFDRAEHEYWMPVDQYIGGVEHAILHLLYSRFWTRAMRTVDLADRDEPFAGLFTQGMVCHETYRAADGSWLFPDEVKHGEDGAVVRASDATPVSVGRSEKMSKSKKNVVDPDQIIRDYGADTARWFMLSDSPPERDLEWTEAGVAGAWRFQQRLYRMLGGAIAGLPPAGAARPPAFSDAATALRRAAHRAIIGVGEDVERFHFNKGVARLYELANAIEAFKPTTDADRWALRETLDIFVRLIGPMTPHLGEELWQMLGGQGLLADASWPTPETALLADDEVTVAIQVNGKLRATIRLAKDTAKDAAEAAALALPETQRAMAGKPAKKVVVVPNRIVNIVV</sequence>
<dbReference type="PANTHER" id="PTHR43740:SF2">
    <property type="entry name" value="LEUCINE--TRNA LIGASE, MITOCHONDRIAL"/>
    <property type="match status" value="1"/>
</dbReference>
<dbReference type="Gene3D" id="3.40.50.620">
    <property type="entry name" value="HUPs"/>
    <property type="match status" value="2"/>
</dbReference>
<dbReference type="FunFam" id="3.40.50.620:FF:000056">
    <property type="entry name" value="Leucine--tRNA ligase"/>
    <property type="match status" value="1"/>
</dbReference>
<dbReference type="GO" id="GO:0005524">
    <property type="term" value="F:ATP binding"/>
    <property type="evidence" value="ECO:0007669"/>
    <property type="project" value="UniProtKB-UniRule"/>
</dbReference>
<evidence type="ECO:0000256" key="5">
    <source>
        <dbReference type="ARBA" id="ARBA00022840"/>
    </source>
</evidence>
<dbReference type="PANTHER" id="PTHR43740">
    <property type="entry name" value="LEUCYL-TRNA SYNTHETASE"/>
    <property type="match status" value="1"/>
</dbReference>
<dbReference type="CDD" id="cd07958">
    <property type="entry name" value="Anticodon_Ia_Leu_BEm"/>
    <property type="match status" value="1"/>
</dbReference>
<keyword evidence="5 9" id="KW-0067">ATP-binding</keyword>
<feature type="domain" description="Methionyl/Leucyl tRNA synthetase" evidence="13">
    <location>
        <begin position="48"/>
        <end position="182"/>
    </location>
</feature>
<dbReference type="PRINTS" id="PR00985">
    <property type="entry name" value="TRNASYNTHLEU"/>
</dbReference>
<keyword evidence="6 9" id="KW-0648">Protein biosynthesis</keyword>
<dbReference type="GO" id="GO:0006429">
    <property type="term" value="P:leucyl-tRNA aminoacylation"/>
    <property type="evidence" value="ECO:0007669"/>
    <property type="project" value="UniProtKB-UniRule"/>
</dbReference>
<gene>
    <name evidence="9" type="primary">leuS</name>
    <name evidence="15" type="ORF">FHP25_22705</name>
</gene>
<comment type="subcellular location">
    <subcellularLocation>
        <location evidence="9">Cytoplasm</location>
    </subcellularLocation>
</comment>
<evidence type="ECO:0000256" key="9">
    <source>
        <dbReference type="HAMAP-Rule" id="MF_00049"/>
    </source>
</evidence>
<comment type="similarity">
    <text evidence="1 9 10">Belongs to the class-I aminoacyl-tRNA synthetase family.</text>
</comment>
<dbReference type="NCBIfam" id="TIGR00396">
    <property type="entry name" value="leuS_bact"/>
    <property type="match status" value="1"/>
</dbReference>
<dbReference type="FunFam" id="1.10.730.10:FF:000002">
    <property type="entry name" value="Leucine--tRNA ligase"/>
    <property type="match status" value="1"/>
</dbReference>
<evidence type="ECO:0000256" key="8">
    <source>
        <dbReference type="ARBA" id="ARBA00047469"/>
    </source>
</evidence>
<feature type="domain" description="Aminoacyl-tRNA synthetase class Ia" evidence="11">
    <location>
        <begin position="435"/>
        <end position="592"/>
    </location>
</feature>
<comment type="catalytic activity">
    <reaction evidence="8 9">
        <text>tRNA(Leu) + L-leucine + ATP = L-leucyl-tRNA(Leu) + AMP + diphosphate</text>
        <dbReference type="Rhea" id="RHEA:11688"/>
        <dbReference type="Rhea" id="RHEA-COMP:9613"/>
        <dbReference type="Rhea" id="RHEA-COMP:9622"/>
        <dbReference type="ChEBI" id="CHEBI:30616"/>
        <dbReference type="ChEBI" id="CHEBI:33019"/>
        <dbReference type="ChEBI" id="CHEBI:57427"/>
        <dbReference type="ChEBI" id="CHEBI:78442"/>
        <dbReference type="ChEBI" id="CHEBI:78494"/>
        <dbReference type="ChEBI" id="CHEBI:456215"/>
        <dbReference type="EC" id="6.1.1.4"/>
    </reaction>
</comment>
<dbReference type="CDD" id="cd00812">
    <property type="entry name" value="LeuRS_core"/>
    <property type="match status" value="1"/>
</dbReference>
<dbReference type="Proteomes" id="UP000321638">
    <property type="component" value="Unassembled WGS sequence"/>
</dbReference>